<dbReference type="Proteomes" id="UP000191342">
    <property type="component" value="Unassembled WGS sequence"/>
</dbReference>
<protein>
    <submittedName>
        <fullName evidence="1">Uncharacterized protein</fullName>
    </submittedName>
</protein>
<evidence type="ECO:0000313" key="1">
    <source>
        <dbReference type="EMBL" id="OQE20774.1"/>
    </source>
</evidence>
<accession>A0A1V6T454</accession>
<dbReference type="EMBL" id="MLQL01000016">
    <property type="protein sequence ID" value="OQE20774.1"/>
    <property type="molecule type" value="Genomic_DNA"/>
</dbReference>
<keyword evidence="2" id="KW-1185">Reference proteome</keyword>
<gene>
    <name evidence="1" type="ORF">PENFLA_c016G09858</name>
</gene>
<reference evidence="2" key="1">
    <citation type="journal article" date="2017" name="Nat. Microbiol.">
        <title>Global analysis of biosynthetic gene clusters reveals vast potential of secondary metabolite production in Penicillium species.</title>
        <authorList>
            <person name="Nielsen J.C."/>
            <person name="Grijseels S."/>
            <person name="Prigent S."/>
            <person name="Ji B."/>
            <person name="Dainat J."/>
            <person name="Nielsen K.F."/>
            <person name="Frisvad J.C."/>
            <person name="Workman M."/>
            <person name="Nielsen J."/>
        </authorList>
    </citation>
    <scope>NUCLEOTIDE SEQUENCE [LARGE SCALE GENOMIC DNA]</scope>
    <source>
        <strain evidence="2">IBT 14082</strain>
    </source>
</reference>
<name>A0A1V6T454_9EURO</name>
<organism evidence="1 2">
    <name type="scientific">Penicillium flavigenum</name>
    <dbReference type="NCBI Taxonomy" id="254877"/>
    <lineage>
        <taxon>Eukaryota</taxon>
        <taxon>Fungi</taxon>
        <taxon>Dikarya</taxon>
        <taxon>Ascomycota</taxon>
        <taxon>Pezizomycotina</taxon>
        <taxon>Eurotiomycetes</taxon>
        <taxon>Eurotiomycetidae</taxon>
        <taxon>Eurotiales</taxon>
        <taxon>Aspergillaceae</taxon>
        <taxon>Penicillium</taxon>
    </lineage>
</organism>
<sequence>MQAPGSWFVGVGGDPARENPMFMGVDGDPTREYAQQLTLRIPGSSVMKASFVSLTNSFQLKEIKGMRRSALTS</sequence>
<dbReference type="OrthoDB" id="10489544at2759"/>
<proteinExistence type="predicted"/>
<dbReference type="AlphaFoldDB" id="A0A1V6T454"/>
<comment type="caution">
    <text evidence="1">The sequence shown here is derived from an EMBL/GenBank/DDBJ whole genome shotgun (WGS) entry which is preliminary data.</text>
</comment>
<evidence type="ECO:0000313" key="2">
    <source>
        <dbReference type="Proteomes" id="UP000191342"/>
    </source>
</evidence>